<dbReference type="Pfam" id="PF15332">
    <property type="entry name" value="LIME1"/>
    <property type="match status" value="1"/>
</dbReference>
<dbReference type="AlphaFoldDB" id="A0A8X7X5H0"/>
<feature type="transmembrane region" description="Helical" evidence="2">
    <location>
        <begin position="75"/>
        <end position="98"/>
    </location>
</feature>
<feature type="non-terminal residue" evidence="4">
    <location>
        <position position="528"/>
    </location>
</feature>
<feature type="compositionally biased region" description="Basic and acidic residues" evidence="1">
    <location>
        <begin position="303"/>
        <end position="317"/>
    </location>
</feature>
<evidence type="ECO:0000256" key="1">
    <source>
        <dbReference type="SAM" id="MobiDB-lite"/>
    </source>
</evidence>
<accession>A0A8X7X5H0</accession>
<dbReference type="GO" id="GO:0045121">
    <property type="term" value="C:membrane raft"/>
    <property type="evidence" value="ECO:0007669"/>
    <property type="project" value="InterPro"/>
</dbReference>
<evidence type="ECO:0000256" key="2">
    <source>
        <dbReference type="SAM" id="Phobius"/>
    </source>
</evidence>
<dbReference type="InterPro" id="IPR032748">
    <property type="entry name" value="PAG"/>
</dbReference>
<dbReference type="Proteomes" id="UP000886611">
    <property type="component" value="Unassembled WGS sequence"/>
</dbReference>
<feature type="non-terminal residue" evidence="4">
    <location>
        <position position="1"/>
    </location>
</feature>
<comment type="caution">
    <text evidence="4">The sequence shown here is derived from an EMBL/GenBank/DDBJ whole genome shotgun (WGS) entry which is preliminary data.</text>
</comment>
<dbReference type="InterPro" id="IPR026072">
    <property type="entry name" value="Lime1"/>
</dbReference>
<proteinExistence type="predicted"/>
<keyword evidence="5" id="KW-1185">Reference proteome</keyword>
<gene>
    <name evidence="4" type="primary">Lime1</name>
    <name evidence="4" type="ORF">GTO96_0008443</name>
</gene>
<keyword evidence="2" id="KW-0472">Membrane</keyword>
<feature type="region of interest" description="Disordered" evidence="1">
    <location>
        <begin position="468"/>
        <end position="489"/>
    </location>
</feature>
<dbReference type="EMBL" id="JAATIS010004524">
    <property type="protein sequence ID" value="KAG2461470.1"/>
    <property type="molecule type" value="Genomic_DNA"/>
</dbReference>
<keyword evidence="2" id="KW-0812">Transmembrane</keyword>
<keyword evidence="3" id="KW-0732">Signal</keyword>
<feature type="chain" id="PRO_5036470713" evidence="3">
    <location>
        <begin position="20"/>
        <end position="528"/>
    </location>
</feature>
<name>A0A8X7X5H0_POLSE</name>
<evidence type="ECO:0000256" key="3">
    <source>
        <dbReference type="SAM" id="SignalP"/>
    </source>
</evidence>
<dbReference type="PANTHER" id="PTHR16322">
    <property type="entry name" value="PHOSPHOPROTEIN ASSOCIATED WITH GLYCOSPHINGOLIPID-ENRICHED MICRODOMAINS 1"/>
    <property type="match status" value="1"/>
</dbReference>
<protein>
    <submittedName>
        <fullName evidence="4">LIME1 protein</fullName>
    </submittedName>
</protein>
<dbReference type="GO" id="GO:0050868">
    <property type="term" value="P:negative regulation of T cell activation"/>
    <property type="evidence" value="ECO:0007669"/>
    <property type="project" value="InterPro"/>
</dbReference>
<dbReference type="GO" id="GO:0005886">
    <property type="term" value="C:plasma membrane"/>
    <property type="evidence" value="ECO:0007669"/>
    <property type="project" value="InterPro"/>
</dbReference>
<sequence>MASFVICYAWLLSIKLARIKTCGHCGPLVQEPGTLGLGFEPVGSSCCEASYLQSSSMASLRNGPKGTPESQHHNVLFLGTVAVASAFLVTIFIALLCVGCKRKDKTKKVQIDGVKLVEMSLLRQTKLRSISKSDTKLHELNRIAGNGKKGSRSRPASMDLLFLPNRKLDWDLRCPQNRQLPKIPLSPGGDKDHTYSEVKRPASQPRCTEDALYESVGGRHEDEVAPPSSQPKQPLLSLGNNHVDSALQQSQEVNRSSEDAVTAEYACVRKVRKLEKQQHLETSPDPVEPGARFTSAEDYLNQQERDNKKKTIKEPIHSHSFPKDSGFMGNGEQYIWKPPEEEEGLSVSTGRIGMPNVSTGDLSHGPAVSVEISDMYSKVCKPSKKKRPPASPPAPFKQGAQDVKPLSQSRPCGGPKENKRFDAVQPPSWTGGGAQAMKSTEDPCYESINEKMWPVNEEADPAYESIDANWKRDKPPMPPLGKNKKKVPTKGCLNENFYETISDVKQGSTSTTTVFMFNDGIEMYVTGL</sequence>
<dbReference type="PANTHER" id="PTHR16322:SF1">
    <property type="entry name" value="LCK-INTERACTING TRANSMEMBRANE ADAPTER 1 ISOFORM X1"/>
    <property type="match status" value="1"/>
</dbReference>
<dbReference type="GO" id="GO:0035556">
    <property type="term" value="P:intracellular signal transduction"/>
    <property type="evidence" value="ECO:0007669"/>
    <property type="project" value="InterPro"/>
</dbReference>
<evidence type="ECO:0000313" key="5">
    <source>
        <dbReference type="Proteomes" id="UP000886611"/>
    </source>
</evidence>
<feature type="region of interest" description="Disordered" evidence="1">
    <location>
        <begin position="303"/>
        <end position="366"/>
    </location>
</feature>
<evidence type="ECO:0000313" key="4">
    <source>
        <dbReference type="EMBL" id="KAG2461470.1"/>
    </source>
</evidence>
<keyword evidence="2" id="KW-1133">Transmembrane helix</keyword>
<feature type="region of interest" description="Disordered" evidence="1">
    <location>
        <begin position="179"/>
        <end position="239"/>
    </location>
</feature>
<feature type="compositionally biased region" description="Basic and acidic residues" evidence="1">
    <location>
        <begin position="189"/>
        <end position="200"/>
    </location>
</feature>
<reference evidence="4 5" key="1">
    <citation type="journal article" date="2021" name="Cell">
        <title>Tracing the genetic footprints of vertebrate landing in non-teleost ray-finned fishes.</title>
        <authorList>
            <person name="Bi X."/>
            <person name="Wang K."/>
            <person name="Yang L."/>
            <person name="Pan H."/>
            <person name="Jiang H."/>
            <person name="Wei Q."/>
            <person name="Fang M."/>
            <person name="Yu H."/>
            <person name="Zhu C."/>
            <person name="Cai Y."/>
            <person name="He Y."/>
            <person name="Gan X."/>
            <person name="Zeng H."/>
            <person name="Yu D."/>
            <person name="Zhu Y."/>
            <person name="Jiang H."/>
            <person name="Qiu Q."/>
            <person name="Yang H."/>
            <person name="Zhang Y.E."/>
            <person name="Wang W."/>
            <person name="Zhu M."/>
            <person name="He S."/>
            <person name="Zhang G."/>
        </authorList>
    </citation>
    <scope>NUCLEOTIDE SEQUENCE [LARGE SCALE GENOMIC DNA]</scope>
    <source>
        <strain evidence="4">Bchr_013</strain>
    </source>
</reference>
<dbReference type="GO" id="GO:0050852">
    <property type="term" value="P:T cell receptor signaling pathway"/>
    <property type="evidence" value="ECO:0007669"/>
    <property type="project" value="InterPro"/>
</dbReference>
<dbReference type="GO" id="GO:0050853">
    <property type="term" value="P:B cell receptor signaling pathway"/>
    <property type="evidence" value="ECO:0007669"/>
    <property type="project" value="InterPro"/>
</dbReference>
<feature type="region of interest" description="Disordered" evidence="1">
    <location>
        <begin position="379"/>
        <end position="441"/>
    </location>
</feature>
<organism evidence="4 5">
    <name type="scientific">Polypterus senegalus</name>
    <name type="common">Senegal bichir</name>
    <dbReference type="NCBI Taxonomy" id="55291"/>
    <lineage>
        <taxon>Eukaryota</taxon>
        <taxon>Metazoa</taxon>
        <taxon>Chordata</taxon>
        <taxon>Craniata</taxon>
        <taxon>Vertebrata</taxon>
        <taxon>Euteleostomi</taxon>
        <taxon>Actinopterygii</taxon>
        <taxon>Polypteriformes</taxon>
        <taxon>Polypteridae</taxon>
        <taxon>Polypterus</taxon>
    </lineage>
</organism>
<feature type="signal peptide" evidence="3">
    <location>
        <begin position="1"/>
        <end position="19"/>
    </location>
</feature>
<feature type="compositionally biased region" description="Low complexity" evidence="1">
    <location>
        <begin position="226"/>
        <end position="238"/>
    </location>
</feature>